<feature type="region of interest" description="Disordered" evidence="1">
    <location>
        <begin position="210"/>
        <end position="288"/>
    </location>
</feature>
<name>A0A7J5YU68_DISMA</name>
<proteinExistence type="predicted"/>
<keyword evidence="2" id="KW-0812">Transmembrane</keyword>
<dbReference type="EMBL" id="JAAKFY010000009">
    <property type="protein sequence ID" value="KAF3852723.1"/>
    <property type="molecule type" value="Genomic_DNA"/>
</dbReference>
<keyword evidence="2" id="KW-1133">Transmembrane helix</keyword>
<dbReference type="Proteomes" id="UP000518266">
    <property type="component" value="Unassembled WGS sequence"/>
</dbReference>
<protein>
    <submittedName>
        <fullName evidence="3">Uncharacterized protein</fullName>
    </submittedName>
</protein>
<evidence type="ECO:0000256" key="2">
    <source>
        <dbReference type="SAM" id="Phobius"/>
    </source>
</evidence>
<feature type="compositionally biased region" description="Basic and acidic residues" evidence="1">
    <location>
        <begin position="279"/>
        <end position="288"/>
    </location>
</feature>
<evidence type="ECO:0000256" key="1">
    <source>
        <dbReference type="SAM" id="MobiDB-lite"/>
    </source>
</evidence>
<keyword evidence="4" id="KW-1185">Reference proteome</keyword>
<dbReference type="AlphaFoldDB" id="A0A7J5YU68"/>
<gene>
    <name evidence="3" type="ORF">F7725_006078</name>
</gene>
<feature type="transmembrane region" description="Helical" evidence="2">
    <location>
        <begin position="161"/>
        <end position="180"/>
    </location>
</feature>
<accession>A0A7J5YU68</accession>
<organism evidence="3 4">
    <name type="scientific">Dissostichus mawsoni</name>
    <name type="common">Antarctic cod</name>
    <dbReference type="NCBI Taxonomy" id="36200"/>
    <lineage>
        <taxon>Eukaryota</taxon>
        <taxon>Metazoa</taxon>
        <taxon>Chordata</taxon>
        <taxon>Craniata</taxon>
        <taxon>Vertebrata</taxon>
        <taxon>Euteleostomi</taxon>
        <taxon>Actinopterygii</taxon>
        <taxon>Neopterygii</taxon>
        <taxon>Teleostei</taxon>
        <taxon>Neoteleostei</taxon>
        <taxon>Acanthomorphata</taxon>
        <taxon>Eupercaria</taxon>
        <taxon>Perciformes</taxon>
        <taxon>Notothenioidei</taxon>
        <taxon>Nototheniidae</taxon>
        <taxon>Dissostichus</taxon>
    </lineage>
</organism>
<comment type="caution">
    <text evidence="3">The sequence shown here is derived from an EMBL/GenBank/DDBJ whole genome shotgun (WGS) entry which is preliminary data.</text>
</comment>
<reference evidence="3 4" key="1">
    <citation type="submission" date="2020-03" db="EMBL/GenBank/DDBJ databases">
        <title>Dissostichus mawsoni Genome sequencing and assembly.</title>
        <authorList>
            <person name="Park H."/>
        </authorList>
    </citation>
    <scope>NUCLEOTIDE SEQUENCE [LARGE SCALE GENOMIC DNA]</scope>
    <source>
        <strain evidence="3">DM0001</strain>
        <tissue evidence="3">Muscle</tissue>
    </source>
</reference>
<sequence>MTVSCTNPNVSLSWEFSEQQTHTEFKIDVRGSDNRLVWKSEAHFMAFYGVNVTALQGGNQSKEAKTTFTFNGLKVAHKDSGATLSFMNPLHYYKKLKQGHFNGHCDRQEKNCELHIEFPADVEMCETLKGELLGIIGGQVVFRQTDSICAEPEEKDLTVDLVVLLFILGIVIVVIIIIIIKDRREGEDGLLLIKEELTHISVATLFNNPVNTSSVSSEEEEEEKSRDNREYNSRDNNREDREGLQPLDAATSGGNMKDEDDSAVSSKEEEDSTDSSTDGSRDSSEYLSKEGVLLLDATVSIESVESIRSHYDRPHALQVDIGDRD</sequence>
<dbReference type="OrthoDB" id="9946382at2759"/>
<feature type="compositionally biased region" description="Acidic residues" evidence="1">
    <location>
        <begin position="258"/>
        <end position="273"/>
    </location>
</feature>
<feature type="compositionally biased region" description="Basic and acidic residues" evidence="1">
    <location>
        <begin position="223"/>
        <end position="243"/>
    </location>
</feature>
<keyword evidence="2" id="KW-0472">Membrane</keyword>
<evidence type="ECO:0000313" key="4">
    <source>
        <dbReference type="Proteomes" id="UP000518266"/>
    </source>
</evidence>
<evidence type="ECO:0000313" key="3">
    <source>
        <dbReference type="EMBL" id="KAF3852723.1"/>
    </source>
</evidence>